<name>A0A135S2W9_9PEZI</name>
<feature type="compositionally biased region" description="Low complexity" evidence="5">
    <location>
        <begin position="34"/>
        <end position="46"/>
    </location>
</feature>
<dbReference type="InterPro" id="IPR002110">
    <property type="entry name" value="Ankyrin_rpt"/>
</dbReference>
<dbReference type="EMBL" id="JFBX01000723">
    <property type="protein sequence ID" value="KXH30276.1"/>
    <property type="molecule type" value="Genomic_DNA"/>
</dbReference>
<sequence>MTISDEESPVPEDRFINHHSKYNGNDSYEDNQEQNESSSSSETTTDPRVATPVAPMISEEIRVSLDDGREEKTTSPSAYAAAVKPDAIPEESDHDLITKDMHHFLDDRDMWDDHINAKGDSDMTALHIVARNGLTEAARVLISAGAEQEPGVVKALLENGVSIKILTEAENSTLSLAVLSGAEDIVELLLENDRSILQFSEEHSRLNPLHLAAYHRNPEIADTLLANGARLNIVDEFENTPLMVATDRKVESIMRMLLCPRTEDEDLQLDVPDQYGLTPLMLAASLGYEVGVRVLLDSGADLGAMCIKSWDSDESNMRTALDYAILHLQDNIVELILAGNYRLRVSRRATFAALKLIIEWGTRHMVESIIHYYASEGMNTTSASEAEIIRFDPKGQLVEALMWTAGRSGGYDVGRKLIMERLKLFHHPVGNWNTAQWTTLEWAACAGLPSVF</sequence>
<dbReference type="GO" id="GO:0019706">
    <property type="term" value="F:protein-cysteine S-palmitoyltransferase activity"/>
    <property type="evidence" value="ECO:0007669"/>
    <property type="project" value="UniProtKB-EC"/>
</dbReference>
<keyword evidence="3 4" id="KW-0040">ANK repeat</keyword>
<evidence type="ECO:0000256" key="3">
    <source>
        <dbReference type="ARBA" id="ARBA00023043"/>
    </source>
</evidence>
<protein>
    <recommendedName>
        <fullName evidence="1">protein S-acyltransferase</fullName>
        <ecNumber evidence="1">2.3.1.225</ecNumber>
    </recommendedName>
</protein>
<comment type="caution">
    <text evidence="6">The sequence shown here is derived from an EMBL/GenBank/DDBJ whole genome shotgun (WGS) entry which is preliminary data.</text>
</comment>
<evidence type="ECO:0000313" key="6">
    <source>
        <dbReference type="EMBL" id="KXH30276.1"/>
    </source>
</evidence>
<keyword evidence="2" id="KW-0677">Repeat</keyword>
<dbReference type="SUPFAM" id="SSF48403">
    <property type="entry name" value="Ankyrin repeat"/>
    <property type="match status" value="1"/>
</dbReference>
<keyword evidence="7" id="KW-1185">Reference proteome</keyword>
<dbReference type="SMART" id="SM00248">
    <property type="entry name" value="ANK"/>
    <property type="match status" value="6"/>
</dbReference>
<gene>
    <name evidence="6" type="ORF">CSIM01_12631</name>
</gene>
<dbReference type="Gene3D" id="1.25.40.20">
    <property type="entry name" value="Ankyrin repeat-containing domain"/>
    <property type="match status" value="3"/>
</dbReference>
<feature type="compositionally biased region" description="Acidic residues" evidence="5">
    <location>
        <begin position="1"/>
        <end position="10"/>
    </location>
</feature>
<evidence type="ECO:0000256" key="2">
    <source>
        <dbReference type="ARBA" id="ARBA00022737"/>
    </source>
</evidence>
<dbReference type="EC" id="2.3.1.225" evidence="1"/>
<proteinExistence type="predicted"/>
<dbReference type="AlphaFoldDB" id="A0A135S2W9"/>
<feature type="repeat" description="ANK" evidence="4">
    <location>
        <begin position="121"/>
        <end position="147"/>
    </location>
</feature>
<evidence type="ECO:0000313" key="7">
    <source>
        <dbReference type="Proteomes" id="UP000070328"/>
    </source>
</evidence>
<dbReference type="InterPro" id="IPR036770">
    <property type="entry name" value="Ankyrin_rpt-contain_sf"/>
</dbReference>
<evidence type="ECO:0000256" key="1">
    <source>
        <dbReference type="ARBA" id="ARBA00012210"/>
    </source>
</evidence>
<organism evidence="6 7">
    <name type="scientific">Colletotrichum simmondsii</name>
    <dbReference type="NCBI Taxonomy" id="703756"/>
    <lineage>
        <taxon>Eukaryota</taxon>
        <taxon>Fungi</taxon>
        <taxon>Dikarya</taxon>
        <taxon>Ascomycota</taxon>
        <taxon>Pezizomycotina</taxon>
        <taxon>Sordariomycetes</taxon>
        <taxon>Hypocreomycetidae</taxon>
        <taxon>Glomerellales</taxon>
        <taxon>Glomerellaceae</taxon>
        <taxon>Colletotrichum</taxon>
        <taxon>Colletotrichum acutatum species complex</taxon>
    </lineage>
</organism>
<accession>A0A135S2W9</accession>
<feature type="compositionally biased region" description="Basic and acidic residues" evidence="5">
    <location>
        <begin position="59"/>
        <end position="73"/>
    </location>
</feature>
<feature type="region of interest" description="Disordered" evidence="5">
    <location>
        <begin position="1"/>
        <end position="78"/>
    </location>
</feature>
<feature type="repeat" description="ANK" evidence="4">
    <location>
        <begin position="275"/>
        <end position="307"/>
    </location>
</feature>
<evidence type="ECO:0000256" key="4">
    <source>
        <dbReference type="PROSITE-ProRule" id="PRU00023"/>
    </source>
</evidence>
<dbReference type="PANTHER" id="PTHR24161">
    <property type="entry name" value="ANK_REP_REGION DOMAIN-CONTAINING PROTEIN-RELATED"/>
    <property type="match status" value="1"/>
</dbReference>
<dbReference type="PANTHER" id="PTHR24161:SF85">
    <property type="entry name" value="PALMITOYLTRANSFERASE HIP14"/>
    <property type="match status" value="1"/>
</dbReference>
<dbReference type="PROSITE" id="PS50088">
    <property type="entry name" value="ANK_REPEAT"/>
    <property type="match status" value="3"/>
</dbReference>
<reference evidence="6 7" key="1">
    <citation type="submission" date="2014-02" db="EMBL/GenBank/DDBJ databases">
        <title>The genome sequence of Colletotrichum simmondsii CBS122122.</title>
        <authorList>
            <person name="Baroncelli R."/>
            <person name="Thon M.R."/>
        </authorList>
    </citation>
    <scope>NUCLEOTIDE SEQUENCE [LARGE SCALE GENOMIC DNA]</scope>
    <source>
        <strain evidence="6 7">CBS122122</strain>
    </source>
</reference>
<dbReference type="Pfam" id="PF12796">
    <property type="entry name" value="Ank_2"/>
    <property type="match status" value="2"/>
</dbReference>
<dbReference type="Proteomes" id="UP000070328">
    <property type="component" value="Unassembled WGS sequence"/>
</dbReference>
<dbReference type="PROSITE" id="PS50297">
    <property type="entry name" value="ANK_REP_REGION"/>
    <property type="match status" value="3"/>
</dbReference>
<evidence type="ECO:0000256" key="5">
    <source>
        <dbReference type="SAM" id="MobiDB-lite"/>
    </source>
</evidence>
<feature type="repeat" description="ANK" evidence="4">
    <location>
        <begin position="204"/>
        <end position="236"/>
    </location>
</feature>